<dbReference type="EMBL" id="MGFS01000008">
    <property type="protein sequence ID" value="OGM11855.1"/>
    <property type="molecule type" value="Genomic_DNA"/>
</dbReference>
<organism evidence="1 2">
    <name type="scientific">Candidatus Woesebacteria bacterium RBG_16_34_12</name>
    <dbReference type="NCBI Taxonomy" id="1802480"/>
    <lineage>
        <taxon>Bacteria</taxon>
        <taxon>Candidatus Woeseibacteriota</taxon>
    </lineage>
</organism>
<proteinExistence type="predicted"/>
<reference evidence="1 2" key="1">
    <citation type="journal article" date="2016" name="Nat. Commun.">
        <title>Thousands of microbial genomes shed light on interconnected biogeochemical processes in an aquifer system.</title>
        <authorList>
            <person name="Anantharaman K."/>
            <person name="Brown C.T."/>
            <person name="Hug L.A."/>
            <person name="Sharon I."/>
            <person name="Castelle C.J."/>
            <person name="Probst A.J."/>
            <person name="Thomas B.C."/>
            <person name="Singh A."/>
            <person name="Wilkins M.J."/>
            <person name="Karaoz U."/>
            <person name="Brodie E.L."/>
            <person name="Williams K.H."/>
            <person name="Hubbard S.S."/>
            <person name="Banfield J.F."/>
        </authorList>
    </citation>
    <scope>NUCLEOTIDE SEQUENCE [LARGE SCALE GENOMIC DNA]</scope>
</reference>
<name>A0A1F7XC01_9BACT</name>
<evidence type="ECO:0000313" key="1">
    <source>
        <dbReference type="EMBL" id="OGM11855.1"/>
    </source>
</evidence>
<sequence length="192" mass="22734">MKRGREYKEYIENERQKIWEASRYMLWVYTVGLLQEAVKEEGKGRLFRIDQKEEGLTLEEIDIKGGFRTSDFEKPSDFVLVDPRGDSHSYLIRLRMFDDDEYPHSFLQVVRCGNPQDYQSVSGWFEILSGVEIPKDMVDSYNNLDSMVARMKNSGLVTANLEIYGSYETRHIYSHRDQDLLLQDYYRWVADD</sequence>
<gene>
    <name evidence="1" type="ORF">A2Z22_01380</name>
</gene>
<dbReference type="Proteomes" id="UP000177053">
    <property type="component" value="Unassembled WGS sequence"/>
</dbReference>
<dbReference type="AlphaFoldDB" id="A0A1F7XC01"/>
<comment type="caution">
    <text evidence="1">The sequence shown here is derived from an EMBL/GenBank/DDBJ whole genome shotgun (WGS) entry which is preliminary data.</text>
</comment>
<accession>A0A1F7XC01</accession>
<protein>
    <submittedName>
        <fullName evidence="1">Uncharacterized protein</fullName>
    </submittedName>
</protein>
<evidence type="ECO:0000313" key="2">
    <source>
        <dbReference type="Proteomes" id="UP000177053"/>
    </source>
</evidence>